<evidence type="ECO:0000256" key="12">
    <source>
        <dbReference type="RuleBase" id="RU363101"/>
    </source>
</evidence>
<feature type="transmembrane region" description="Helical" evidence="12">
    <location>
        <begin position="12"/>
        <end position="31"/>
    </location>
</feature>
<keyword evidence="8 12" id="KW-0812">Transmembrane</keyword>
<dbReference type="Pfam" id="PF04995">
    <property type="entry name" value="CcmD"/>
    <property type="match status" value="1"/>
</dbReference>
<dbReference type="InterPro" id="IPR007078">
    <property type="entry name" value="Haem_export_protD_CcmD"/>
</dbReference>
<gene>
    <name evidence="13" type="ORF">JSE7799_00172</name>
</gene>
<evidence type="ECO:0000256" key="6">
    <source>
        <dbReference type="ARBA" id="ARBA00022475"/>
    </source>
</evidence>
<keyword evidence="14" id="KW-1185">Reference proteome</keyword>
<keyword evidence="5 12" id="KW-0813">Transport</keyword>
<dbReference type="GO" id="GO:0005886">
    <property type="term" value="C:plasma membrane"/>
    <property type="evidence" value="ECO:0007669"/>
    <property type="project" value="UniProtKB-SubCell"/>
</dbReference>
<evidence type="ECO:0000256" key="11">
    <source>
        <dbReference type="ARBA" id="ARBA00023136"/>
    </source>
</evidence>
<keyword evidence="9 12" id="KW-0201">Cytochrome c-type biogenesis</keyword>
<dbReference type="NCBIfam" id="TIGR03141">
    <property type="entry name" value="cytochro_ccmD"/>
    <property type="match status" value="1"/>
</dbReference>
<keyword evidence="11 12" id="KW-0472">Membrane</keyword>
<dbReference type="Proteomes" id="UP000049455">
    <property type="component" value="Unassembled WGS sequence"/>
</dbReference>
<dbReference type="GO" id="GO:0015886">
    <property type="term" value="P:heme transport"/>
    <property type="evidence" value="ECO:0007669"/>
    <property type="project" value="InterPro"/>
</dbReference>
<keyword evidence="7 12" id="KW-0997">Cell inner membrane</keyword>
<accession>A0A0M7B5K5</accession>
<proteinExistence type="inferred from homology"/>
<comment type="subcellular location">
    <subcellularLocation>
        <location evidence="2 12">Cell inner membrane</location>
        <topology evidence="2 12">Single-pass membrane protein</topology>
    </subcellularLocation>
</comment>
<keyword evidence="10 12" id="KW-1133">Transmembrane helix</keyword>
<evidence type="ECO:0000313" key="14">
    <source>
        <dbReference type="Proteomes" id="UP000049455"/>
    </source>
</evidence>
<evidence type="ECO:0000256" key="5">
    <source>
        <dbReference type="ARBA" id="ARBA00022448"/>
    </source>
</evidence>
<dbReference type="AlphaFoldDB" id="A0A0M7B5K5"/>
<evidence type="ECO:0000256" key="8">
    <source>
        <dbReference type="ARBA" id="ARBA00022692"/>
    </source>
</evidence>
<comment type="similarity">
    <text evidence="3 12">Belongs to the CcmD/CycX/HelD family.</text>
</comment>
<evidence type="ECO:0000256" key="4">
    <source>
        <dbReference type="ARBA" id="ARBA00016461"/>
    </source>
</evidence>
<comment type="function">
    <text evidence="1 12">Required for the export of heme to the periplasm for the biogenesis of c-type cytochromes.</text>
</comment>
<evidence type="ECO:0000256" key="9">
    <source>
        <dbReference type="ARBA" id="ARBA00022748"/>
    </source>
</evidence>
<evidence type="ECO:0000313" key="13">
    <source>
        <dbReference type="EMBL" id="CUH11218.1"/>
    </source>
</evidence>
<protein>
    <recommendedName>
        <fullName evidence="4 12">Heme exporter protein D</fullName>
    </recommendedName>
</protein>
<evidence type="ECO:0000256" key="10">
    <source>
        <dbReference type="ARBA" id="ARBA00022989"/>
    </source>
</evidence>
<keyword evidence="6 12" id="KW-1003">Cell membrane</keyword>
<reference evidence="13 14" key="1">
    <citation type="submission" date="2015-09" db="EMBL/GenBank/DDBJ databases">
        <authorList>
            <person name="Jackson K.R."/>
            <person name="Lunt B.L."/>
            <person name="Fisher J.N.B."/>
            <person name="Gardner A.V."/>
            <person name="Bailey M.E."/>
            <person name="Deus L.M."/>
            <person name="Earl A.S."/>
            <person name="Gibby P.D."/>
            <person name="Hartmann K.A."/>
            <person name="Liu J.E."/>
            <person name="Manci A.M."/>
            <person name="Nielsen D.A."/>
            <person name="Solomon M.B."/>
            <person name="Breakwell D.P."/>
            <person name="Burnett S.H."/>
            <person name="Grose J.H."/>
        </authorList>
    </citation>
    <scope>NUCLEOTIDE SEQUENCE [LARGE SCALE GENOMIC DNA]</scope>
    <source>
        <strain evidence="13 14">CECT 7799</strain>
    </source>
</reference>
<evidence type="ECO:0000256" key="1">
    <source>
        <dbReference type="ARBA" id="ARBA00002442"/>
    </source>
</evidence>
<sequence length="45" mass="5320">MIDFGRYAFDIWLSYGLSATLIGGLVIWSLAEARTMRRRLREREE</sequence>
<dbReference type="EMBL" id="CYPR01000010">
    <property type="protein sequence ID" value="CUH11218.1"/>
    <property type="molecule type" value="Genomic_DNA"/>
</dbReference>
<name>A0A0M7B5K5_9RHOB</name>
<dbReference type="GO" id="GO:0017004">
    <property type="term" value="P:cytochrome complex assembly"/>
    <property type="evidence" value="ECO:0007669"/>
    <property type="project" value="UniProtKB-KW"/>
</dbReference>
<evidence type="ECO:0000256" key="2">
    <source>
        <dbReference type="ARBA" id="ARBA00004377"/>
    </source>
</evidence>
<organism evidence="13 14">
    <name type="scientific">Jannaschia seosinensis</name>
    <dbReference type="NCBI Taxonomy" id="313367"/>
    <lineage>
        <taxon>Bacteria</taxon>
        <taxon>Pseudomonadati</taxon>
        <taxon>Pseudomonadota</taxon>
        <taxon>Alphaproteobacteria</taxon>
        <taxon>Rhodobacterales</taxon>
        <taxon>Roseobacteraceae</taxon>
        <taxon>Jannaschia</taxon>
    </lineage>
</organism>
<evidence type="ECO:0000256" key="3">
    <source>
        <dbReference type="ARBA" id="ARBA00008741"/>
    </source>
</evidence>
<dbReference type="RefSeq" id="WP_083480123.1">
    <property type="nucleotide sequence ID" value="NZ_CYPR01000010.1"/>
</dbReference>
<evidence type="ECO:0000256" key="7">
    <source>
        <dbReference type="ARBA" id="ARBA00022519"/>
    </source>
</evidence>